<keyword evidence="1" id="KW-0813">Transport</keyword>
<sequence length="176" mass="19708">MSISAKNITKSIEGKVVLENLDLEVGSDSFCSILGPTGVGKTTLLRILAGIEKPDSGNVFYDGVNMMNVPVQKRPNAFVYQQFVNYPSMTIYDNIASPLRVSDKILSKTEIDERVQKTAKLLRIHDVLHHLPEEVSGGQQQRCAIARALAKDAKYIFLDEPLSNLDYKLREELRNE</sequence>
<dbReference type="InterPro" id="IPR027417">
    <property type="entry name" value="P-loop_NTPase"/>
</dbReference>
<feature type="non-terminal residue" evidence="3">
    <location>
        <position position="176"/>
    </location>
</feature>
<evidence type="ECO:0000256" key="1">
    <source>
        <dbReference type="ARBA" id="ARBA00022448"/>
    </source>
</evidence>
<dbReference type="GO" id="GO:0016887">
    <property type="term" value="F:ATP hydrolysis activity"/>
    <property type="evidence" value="ECO:0007669"/>
    <property type="project" value="InterPro"/>
</dbReference>
<organism evidence="3">
    <name type="scientific">marine metagenome</name>
    <dbReference type="NCBI Taxonomy" id="408172"/>
    <lineage>
        <taxon>unclassified sequences</taxon>
        <taxon>metagenomes</taxon>
        <taxon>ecological metagenomes</taxon>
    </lineage>
</organism>
<gene>
    <name evidence="3" type="ORF">METZ01_LOCUS487941</name>
</gene>
<dbReference type="AlphaFoldDB" id="A0A383CRU4"/>
<evidence type="ECO:0000259" key="2">
    <source>
        <dbReference type="PROSITE" id="PS50893"/>
    </source>
</evidence>
<reference evidence="3" key="1">
    <citation type="submission" date="2018-05" db="EMBL/GenBank/DDBJ databases">
        <authorList>
            <person name="Lanie J.A."/>
            <person name="Ng W.-L."/>
            <person name="Kazmierczak K.M."/>
            <person name="Andrzejewski T.M."/>
            <person name="Davidsen T.M."/>
            <person name="Wayne K.J."/>
            <person name="Tettelin H."/>
            <person name="Glass J.I."/>
            <person name="Rusch D."/>
            <person name="Podicherti R."/>
            <person name="Tsui H.-C.T."/>
            <person name="Winkler M.E."/>
        </authorList>
    </citation>
    <scope>NUCLEOTIDE SEQUENCE</scope>
</reference>
<dbReference type="PANTHER" id="PTHR42781:SF4">
    <property type="entry name" value="SPERMIDINE_PUTRESCINE IMPORT ATP-BINDING PROTEIN POTA"/>
    <property type="match status" value="1"/>
</dbReference>
<proteinExistence type="predicted"/>
<dbReference type="Pfam" id="PF00005">
    <property type="entry name" value="ABC_tran"/>
    <property type="match status" value="1"/>
</dbReference>
<feature type="domain" description="ABC transporter" evidence="2">
    <location>
        <begin position="3"/>
        <end position="173"/>
    </location>
</feature>
<dbReference type="SUPFAM" id="SSF52540">
    <property type="entry name" value="P-loop containing nucleoside triphosphate hydrolases"/>
    <property type="match status" value="1"/>
</dbReference>
<dbReference type="InterPro" id="IPR050093">
    <property type="entry name" value="ABC_SmlMolc_Importer"/>
</dbReference>
<dbReference type="InterPro" id="IPR003439">
    <property type="entry name" value="ABC_transporter-like_ATP-bd"/>
</dbReference>
<accession>A0A383CRU4</accession>
<dbReference type="PROSITE" id="PS50893">
    <property type="entry name" value="ABC_TRANSPORTER_2"/>
    <property type="match status" value="1"/>
</dbReference>
<name>A0A383CRU4_9ZZZZ</name>
<dbReference type="GO" id="GO:0005524">
    <property type="term" value="F:ATP binding"/>
    <property type="evidence" value="ECO:0007669"/>
    <property type="project" value="InterPro"/>
</dbReference>
<dbReference type="Gene3D" id="3.40.50.300">
    <property type="entry name" value="P-loop containing nucleotide triphosphate hydrolases"/>
    <property type="match status" value="1"/>
</dbReference>
<protein>
    <recommendedName>
        <fullName evidence="2">ABC transporter domain-containing protein</fullName>
    </recommendedName>
</protein>
<dbReference type="PANTHER" id="PTHR42781">
    <property type="entry name" value="SPERMIDINE/PUTRESCINE IMPORT ATP-BINDING PROTEIN POTA"/>
    <property type="match status" value="1"/>
</dbReference>
<evidence type="ECO:0000313" key="3">
    <source>
        <dbReference type="EMBL" id="SVE35087.1"/>
    </source>
</evidence>
<dbReference type="EMBL" id="UINC01211261">
    <property type="protein sequence ID" value="SVE35087.1"/>
    <property type="molecule type" value="Genomic_DNA"/>
</dbReference>